<dbReference type="RefSeq" id="WP_034775400.1">
    <property type="nucleotide sequence ID" value="NZ_JPER01000003.1"/>
</dbReference>
<dbReference type="PANTHER" id="PTHR14119">
    <property type="entry name" value="HYDROLASE"/>
    <property type="match status" value="1"/>
</dbReference>
<dbReference type="AlphaFoldDB" id="A0A094IYK6"/>
<dbReference type="CDD" id="cd01012">
    <property type="entry name" value="YcaC_related"/>
    <property type="match status" value="1"/>
</dbReference>
<dbReference type="InterPro" id="IPR050993">
    <property type="entry name" value="Isochorismatase_domain"/>
</dbReference>
<keyword evidence="3" id="KW-1185">Reference proteome</keyword>
<organism evidence="2 3">
    <name type="scientific">Pseudidiomarina salinarum</name>
    <dbReference type="NCBI Taxonomy" id="435908"/>
    <lineage>
        <taxon>Bacteria</taxon>
        <taxon>Pseudomonadati</taxon>
        <taxon>Pseudomonadota</taxon>
        <taxon>Gammaproteobacteria</taxon>
        <taxon>Alteromonadales</taxon>
        <taxon>Idiomarinaceae</taxon>
        <taxon>Pseudidiomarina</taxon>
    </lineage>
</organism>
<dbReference type="OrthoDB" id="9796958at2"/>
<dbReference type="InterPro" id="IPR000868">
    <property type="entry name" value="Isochorismatase-like_dom"/>
</dbReference>
<name>A0A094IYK6_9GAMM</name>
<sequence length="182" mass="20528">MLLKAADSLLVIVDVQERLAPVIHQRDQLIARMRWLGEIANELHVPVVVTEQYPKGLGISVSELAGVIENARVVEKIHFSAVQEPHFMDALDEIKPKQVILMGMEVHVCILQTAVELQQRGYQVYVVEDAVGSRRPSDKETALARLRQAGVCVISSEMAAYEWLHRGATDQFRHITKNWIRG</sequence>
<dbReference type="STRING" id="435908.IDSA_07320"/>
<dbReference type="Pfam" id="PF00857">
    <property type="entry name" value="Isochorismatase"/>
    <property type="match status" value="1"/>
</dbReference>
<dbReference type="Proteomes" id="UP000054363">
    <property type="component" value="Unassembled WGS sequence"/>
</dbReference>
<accession>A0A094IYK6</accession>
<dbReference type="EMBL" id="JPER01000003">
    <property type="protein sequence ID" value="KFZ30879.1"/>
    <property type="molecule type" value="Genomic_DNA"/>
</dbReference>
<evidence type="ECO:0000259" key="1">
    <source>
        <dbReference type="Pfam" id="PF00857"/>
    </source>
</evidence>
<dbReference type="SUPFAM" id="SSF52499">
    <property type="entry name" value="Isochorismatase-like hydrolases"/>
    <property type="match status" value="1"/>
</dbReference>
<dbReference type="eggNOG" id="COG1335">
    <property type="taxonomic scope" value="Bacteria"/>
</dbReference>
<feature type="domain" description="Isochorismatase-like" evidence="1">
    <location>
        <begin position="8"/>
        <end position="157"/>
    </location>
</feature>
<comment type="caution">
    <text evidence="2">The sequence shown here is derived from an EMBL/GenBank/DDBJ whole genome shotgun (WGS) entry which is preliminary data.</text>
</comment>
<dbReference type="InterPro" id="IPR036380">
    <property type="entry name" value="Isochorismatase-like_sf"/>
</dbReference>
<evidence type="ECO:0000313" key="2">
    <source>
        <dbReference type="EMBL" id="KFZ30879.1"/>
    </source>
</evidence>
<evidence type="ECO:0000313" key="3">
    <source>
        <dbReference type="Proteomes" id="UP000054363"/>
    </source>
</evidence>
<proteinExistence type="predicted"/>
<reference evidence="2 3" key="1">
    <citation type="submission" date="2014-06" db="EMBL/GenBank/DDBJ databases">
        <title>The draft genome sequence of Idiomarina salinarum ISL-52.</title>
        <authorList>
            <person name="Du J."/>
            <person name="Shao Z."/>
        </authorList>
    </citation>
    <scope>NUCLEOTIDE SEQUENCE [LARGE SCALE GENOMIC DNA]</scope>
    <source>
        <strain evidence="2 3">ISL-52</strain>
    </source>
</reference>
<dbReference type="PANTHER" id="PTHR14119:SF3">
    <property type="entry name" value="ISOCHORISMATASE DOMAIN-CONTAINING PROTEIN 2"/>
    <property type="match status" value="1"/>
</dbReference>
<protein>
    <submittedName>
        <fullName evidence="2">Isochorismatase</fullName>
    </submittedName>
</protein>
<gene>
    <name evidence="2" type="ORF">IDSA_07320</name>
</gene>
<dbReference type="Gene3D" id="3.40.50.850">
    <property type="entry name" value="Isochorismatase-like"/>
    <property type="match status" value="1"/>
</dbReference>